<dbReference type="PANTHER" id="PTHR14097:SF7">
    <property type="entry name" value="OXIDOREDUCTASE HTATIP2"/>
    <property type="match status" value="1"/>
</dbReference>
<comment type="subcellular location">
    <subcellularLocation>
        <location evidence="1">Membrane</location>
    </subcellularLocation>
</comment>
<evidence type="ECO:0000259" key="3">
    <source>
        <dbReference type="Pfam" id="PF01370"/>
    </source>
</evidence>
<accession>A0ABQ6HC61</accession>
<evidence type="ECO:0000313" key="5">
    <source>
        <dbReference type="Proteomes" id="UP001157134"/>
    </source>
</evidence>
<evidence type="ECO:0000313" key="4">
    <source>
        <dbReference type="EMBL" id="GLX85691.1"/>
    </source>
</evidence>
<keyword evidence="2" id="KW-0472">Membrane</keyword>
<dbReference type="PANTHER" id="PTHR14097">
    <property type="entry name" value="OXIDOREDUCTASE HTATIP2"/>
    <property type="match status" value="1"/>
</dbReference>
<sequence>MKVLIFGATGLTGIELVRQIRDHALVTEIHIAARTKPKNIEPSDKLKLHLINFNSKEAIHDLITSAHFDYIYCALGTTIKKTGSKEAFKAIDVDLISLIGSEALYHSSANAFCFISAIGADISSKFFYNHCKGLTEQNLIQTMQHSSTQNRLIICRPSLLTGNRDEFRLGENISAIMSRVLPFVFKGPFKQYRPIACDTVAAAIIKETLDAPLAEKPLISVLENTDLHALGSL</sequence>
<name>A0ABQ6HC61_9GAMM</name>
<dbReference type="InterPro" id="IPR001509">
    <property type="entry name" value="Epimerase_deHydtase"/>
</dbReference>
<keyword evidence="5" id="KW-1185">Reference proteome</keyword>
<dbReference type="RefSeq" id="WP_284298029.1">
    <property type="nucleotide sequence ID" value="NZ_BSSV01000003.1"/>
</dbReference>
<dbReference type="SUPFAM" id="SSF51735">
    <property type="entry name" value="NAD(P)-binding Rossmann-fold domains"/>
    <property type="match status" value="1"/>
</dbReference>
<dbReference type="EMBL" id="BSSV01000003">
    <property type="protein sequence ID" value="GLX85691.1"/>
    <property type="molecule type" value="Genomic_DNA"/>
</dbReference>
<proteinExistence type="predicted"/>
<feature type="domain" description="NAD-dependent epimerase/dehydratase" evidence="3">
    <location>
        <begin position="3"/>
        <end position="81"/>
    </location>
</feature>
<dbReference type="Pfam" id="PF01370">
    <property type="entry name" value="Epimerase"/>
    <property type="match status" value="1"/>
</dbReference>
<evidence type="ECO:0000256" key="1">
    <source>
        <dbReference type="ARBA" id="ARBA00004370"/>
    </source>
</evidence>
<evidence type="ECO:0000256" key="2">
    <source>
        <dbReference type="ARBA" id="ARBA00023136"/>
    </source>
</evidence>
<reference evidence="4 5" key="1">
    <citation type="submission" date="2023-03" db="EMBL/GenBank/DDBJ databases">
        <title>Thalassotalea loyana LMG 22536T draft genome sequence.</title>
        <authorList>
            <person name="Sawabe T."/>
        </authorList>
    </citation>
    <scope>NUCLEOTIDE SEQUENCE [LARGE SCALE GENOMIC DNA]</scope>
    <source>
        <strain evidence="4 5">LMG 22536</strain>
    </source>
</reference>
<dbReference type="InterPro" id="IPR036291">
    <property type="entry name" value="NAD(P)-bd_dom_sf"/>
</dbReference>
<protein>
    <submittedName>
        <fullName evidence="4">Oxidoreductase</fullName>
    </submittedName>
</protein>
<dbReference type="Proteomes" id="UP001157134">
    <property type="component" value="Unassembled WGS sequence"/>
</dbReference>
<gene>
    <name evidence="4" type="ORF">tloyanaT_19430</name>
</gene>
<organism evidence="4 5">
    <name type="scientific">Thalassotalea loyana</name>
    <dbReference type="NCBI Taxonomy" id="280483"/>
    <lineage>
        <taxon>Bacteria</taxon>
        <taxon>Pseudomonadati</taxon>
        <taxon>Pseudomonadota</taxon>
        <taxon>Gammaproteobacteria</taxon>
        <taxon>Alteromonadales</taxon>
        <taxon>Colwelliaceae</taxon>
        <taxon>Thalassotalea</taxon>
    </lineage>
</organism>
<comment type="caution">
    <text evidence="4">The sequence shown here is derived from an EMBL/GenBank/DDBJ whole genome shotgun (WGS) entry which is preliminary data.</text>
</comment>
<dbReference type="Gene3D" id="3.40.50.720">
    <property type="entry name" value="NAD(P)-binding Rossmann-like Domain"/>
    <property type="match status" value="1"/>
</dbReference>